<dbReference type="InterPro" id="IPR051043">
    <property type="entry name" value="Sulfatase_Mod_Factor_Kinase"/>
</dbReference>
<evidence type="ECO:0000256" key="1">
    <source>
        <dbReference type="SAM" id="SignalP"/>
    </source>
</evidence>
<name>A0A3A4RIB1_9BACT</name>
<evidence type="ECO:0000259" key="2">
    <source>
        <dbReference type="Pfam" id="PF03781"/>
    </source>
</evidence>
<comment type="caution">
    <text evidence="3">The sequence shown here is derived from an EMBL/GenBank/DDBJ whole genome shotgun (WGS) entry which is preliminary data.</text>
</comment>
<feature type="signal peptide" evidence="1">
    <location>
        <begin position="1"/>
        <end position="20"/>
    </location>
</feature>
<feature type="domain" description="Sulfatase-modifying factor enzyme-like" evidence="2">
    <location>
        <begin position="46"/>
        <end position="285"/>
    </location>
</feature>
<dbReference type="Proteomes" id="UP000266426">
    <property type="component" value="Unassembled WGS sequence"/>
</dbReference>
<dbReference type="InterPro" id="IPR005532">
    <property type="entry name" value="SUMF_dom"/>
</dbReference>
<feature type="chain" id="PRO_5017234483" evidence="1">
    <location>
        <begin position="21"/>
        <end position="319"/>
    </location>
</feature>
<reference evidence="3 4" key="1">
    <citation type="journal article" date="2017" name="ISME J.">
        <title>Energy and carbon metabolisms in a deep terrestrial subsurface fluid microbial community.</title>
        <authorList>
            <person name="Momper L."/>
            <person name="Jungbluth S.P."/>
            <person name="Lee M.D."/>
            <person name="Amend J.P."/>
        </authorList>
    </citation>
    <scope>NUCLEOTIDE SEQUENCE [LARGE SCALE GENOMIC DNA]</scope>
    <source>
        <strain evidence="3">SURF_26</strain>
    </source>
</reference>
<dbReference type="Pfam" id="PF03781">
    <property type="entry name" value="FGE-sulfatase"/>
    <property type="match status" value="1"/>
</dbReference>
<dbReference type="AlphaFoldDB" id="A0A3A4RIB1"/>
<gene>
    <name evidence="3" type="ORF">C4541_01885</name>
</gene>
<dbReference type="PANTHER" id="PTHR23150:SF19">
    <property type="entry name" value="FORMYLGLYCINE-GENERATING ENZYME"/>
    <property type="match status" value="1"/>
</dbReference>
<organism evidence="3 4">
    <name type="scientific">Candidatus Auribacter fodinae</name>
    <dbReference type="NCBI Taxonomy" id="2093366"/>
    <lineage>
        <taxon>Bacteria</taxon>
        <taxon>Pseudomonadati</taxon>
        <taxon>Candidatus Auribacterota</taxon>
        <taxon>Candidatus Auribacteria</taxon>
        <taxon>Candidatus Auribacterales</taxon>
        <taxon>Candidatus Auribacteraceae</taxon>
        <taxon>Candidatus Auribacter</taxon>
    </lineage>
</organism>
<dbReference type="InterPro" id="IPR016187">
    <property type="entry name" value="CTDL_fold"/>
</dbReference>
<dbReference type="Gene3D" id="3.90.1580.10">
    <property type="entry name" value="paralog of FGE (formylglycine-generating enzyme)"/>
    <property type="match status" value="1"/>
</dbReference>
<protein>
    <submittedName>
        <fullName evidence="3">PEP-CTERM sorting domain-containing protein</fullName>
    </submittedName>
</protein>
<dbReference type="InterPro" id="IPR042095">
    <property type="entry name" value="SUMF_sf"/>
</dbReference>
<evidence type="ECO:0000313" key="3">
    <source>
        <dbReference type="EMBL" id="RJP61377.1"/>
    </source>
</evidence>
<dbReference type="GO" id="GO:0120147">
    <property type="term" value="F:formylglycine-generating oxidase activity"/>
    <property type="evidence" value="ECO:0007669"/>
    <property type="project" value="TreeGrafter"/>
</dbReference>
<dbReference type="EMBL" id="QZJZ01000013">
    <property type="protein sequence ID" value="RJP61377.1"/>
    <property type="molecule type" value="Genomic_DNA"/>
</dbReference>
<sequence length="319" mass="34848">MKRLFFVILSSFLLTGSAHATLFDWQVIGDAGNTVNSNGFGRVDYEYKIGTYEVTNAQYATFLNAVAKSDSNGLYSTLMSSSTHGGITRSGSSGSYTYSVKAGYDQRPVTYVNWYDSARYVNWLQNGMQSVASTTESGAYVFIGQYDVQLVGGVTYRQPTADVFLPSADEWYKAAFYDPNTGVYFTYAIGDYTITTSEANYANSVGTTTAVGSYATPSPNDTFDQNGNVWEWNDTLYENSDGLAWRDVFGGGWSAAEKWLVNTETNGGNEFDPIEDNQTVGFRIASVLPFDNGGAPIPEPSTIILGLIAVTLAAMRKRK</sequence>
<proteinExistence type="predicted"/>
<dbReference type="PANTHER" id="PTHR23150">
    <property type="entry name" value="SULFATASE MODIFYING FACTOR 1, 2"/>
    <property type="match status" value="1"/>
</dbReference>
<dbReference type="SUPFAM" id="SSF56436">
    <property type="entry name" value="C-type lectin-like"/>
    <property type="match status" value="1"/>
</dbReference>
<evidence type="ECO:0000313" key="4">
    <source>
        <dbReference type="Proteomes" id="UP000266426"/>
    </source>
</evidence>
<accession>A0A3A4RIB1</accession>
<keyword evidence="1" id="KW-0732">Signal</keyword>